<accession>A0ABP0SZW9</accession>
<evidence type="ECO:0000256" key="6">
    <source>
        <dbReference type="ARBA" id="ARBA00022968"/>
    </source>
</evidence>
<evidence type="ECO:0000256" key="11">
    <source>
        <dbReference type="SAM" id="Phobius"/>
    </source>
</evidence>
<keyword evidence="8" id="KW-0333">Golgi apparatus</keyword>
<sequence length="1028" mass="115914">MASGTSDTQTLALKLDADSVLQGPFEGCSFHVFWAKGRGPTLDWVPKEYQLCDLYHALLVEDEYLLDTFRVQPPQCRIFPVDPHEAPDAPMVPLPWAPGEPLPRVTRAVSFHAYSVYSAEAQTNPQRWLQDPDYWNSFFMDLSRQDMLTVCLTEEDCKGDQAPYRLMFWEDISYEFLECIARGISPIWFGTPSIYEYSERNVLLTRWRFETAEEMVGIIHTLSSPEGILEHGTRVFMERQGNYFLSRLYWRQDPRVRALLLASAAQRQQLLQLSHSEDSSSYVMELVVCIASAVGNRHLRDIIRQTWGSEPMLRTHFGLVRLRVLFFLGRGDEALDEQAQLQDVVLLPELEEDFGSIWLKTAAILKFGGDYFKDVSGQTSTSRRHLRFLIKCDDDAFVDIDTVTADLIASAPVGLLWGHVMALVEPNRIASDKYFVPHEVYPMQYYPPYARGMAYALSEDVVIPLGTALFDGRLEPFPYREDVSVGLYILELAKRGEVRVVPHQRKDAMPLDFKEHCAGPNAHLPVMVMHRFNPASSPCLWRLIQERRAQQGHVDVDFCECSLSEPFPDCSAKSAKGMWTVADASALETEMLLRKEPRQFELLEAEGPPAVVYSAQTASAAATIIMGMTTAFMGLFCLTQANHPPLQQVALLRFFLSLILQQSLLVLGRQRKVLVSVTYTFGAQLVGMLGADAFASWQEAPSWTASPAASFGLVCITILILAFVFSTARFLRSKVSDADDELKEKWRQSDSTIVSMTISLTLLQFWRFVLAGRLPHFSGIQRSEYKNSETAYLFVTLPFLLLMILLEKAFSLVQAPAEGTSGMTMWMHHALAILSLMPRIFAFASAWCALFCAKWLDYGILMQGELASAGDVMKGEMYTAMIMTGIGFACSLLFNLWCEKMPGMSCFLALLSEVCCFLVSLSWDSTFQMACAFSKDQTKSNFDQVFARCTQCQWMCIVLIPSWLFFVHPRAQAEENGPKDGAEVEKDAKGASQKPAEKLPESQAPMKEEPKEQPEEQPKEQPKAGEEE</sequence>
<evidence type="ECO:0000256" key="7">
    <source>
        <dbReference type="ARBA" id="ARBA00022989"/>
    </source>
</evidence>
<name>A0ABP0SZW9_9DINO</name>
<feature type="transmembrane region" description="Helical" evidence="11">
    <location>
        <begin position="618"/>
        <end position="638"/>
    </location>
</feature>
<keyword evidence="13" id="KW-1185">Reference proteome</keyword>
<feature type="transmembrane region" description="Helical" evidence="11">
    <location>
        <begin position="830"/>
        <end position="856"/>
    </location>
</feature>
<proteinExistence type="inferred from homology"/>
<protein>
    <submittedName>
        <fullName evidence="12">Uncharacterized protein</fullName>
    </submittedName>
</protein>
<feature type="transmembrane region" description="Helical" evidence="11">
    <location>
        <begin position="709"/>
        <end position="731"/>
    </location>
</feature>
<reference evidence="12 13" key="1">
    <citation type="submission" date="2024-02" db="EMBL/GenBank/DDBJ databases">
        <authorList>
            <person name="Chen Y."/>
            <person name="Shah S."/>
            <person name="Dougan E. K."/>
            <person name="Thang M."/>
            <person name="Chan C."/>
        </authorList>
    </citation>
    <scope>NUCLEOTIDE SEQUENCE [LARGE SCALE GENOMIC DNA]</scope>
</reference>
<keyword evidence="6" id="KW-0735">Signal-anchor</keyword>
<keyword evidence="7 11" id="KW-1133">Transmembrane helix</keyword>
<keyword evidence="9 11" id="KW-0472">Membrane</keyword>
<comment type="subcellular location">
    <subcellularLocation>
        <location evidence="1">Golgi apparatus membrane</location>
        <topology evidence="1">Single-pass type II membrane protein</topology>
    </subcellularLocation>
</comment>
<evidence type="ECO:0000256" key="3">
    <source>
        <dbReference type="ARBA" id="ARBA00022676"/>
    </source>
</evidence>
<comment type="caution">
    <text evidence="12">The sequence shown here is derived from an EMBL/GenBank/DDBJ whole genome shotgun (WGS) entry which is preliminary data.</text>
</comment>
<feature type="transmembrane region" description="Helical" evidence="11">
    <location>
        <begin position="673"/>
        <end position="697"/>
    </location>
</feature>
<dbReference type="Proteomes" id="UP001642484">
    <property type="component" value="Unassembled WGS sequence"/>
</dbReference>
<dbReference type="InterPro" id="IPR002659">
    <property type="entry name" value="Glyco_trans_31"/>
</dbReference>
<feature type="region of interest" description="Disordered" evidence="10">
    <location>
        <begin position="974"/>
        <end position="1028"/>
    </location>
</feature>
<keyword evidence="5 11" id="KW-0812">Transmembrane</keyword>
<evidence type="ECO:0000256" key="4">
    <source>
        <dbReference type="ARBA" id="ARBA00022679"/>
    </source>
</evidence>
<evidence type="ECO:0000256" key="1">
    <source>
        <dbReference type="ARBA" id="ARBA00004323"/>
    </source>
</evidence>
<dbReference type="Pfam" id="PF01762">
    <property type="entry name" value="Galactosyl_T"/>
    <property type="match status" value="1"/>
</dbReference>
<dbReference type="PANTHER" id="PTHR11214:SF3">
    <property type="entry name" value="BETA-1,3-GALACTOSYLTRANSFERASE 6"/>
    <property type="match status" value="1"/>
</dbReference>
<evidence type="ECO:0000256" key="5">
    <source>
        <dbReference type="ARBA" id="ARBA00022692"/>
    </source>
</evidence>
<comment type="similarity">
    <text evidence="2">Belongs to the glycosyltransferase 31 family.</text>
</comment>
<evidence type="ECO:0000256" key="2">
    <source>
        <dbReference type="ARBA" id="ARBA00008661"/>
    </source>
</evidence>
<evidence type="ECO:0000313" key="12">
    <source>
        <dbReference type="EMBL" id="CAK9117705.1"/>
    </source>
</evidence>
<dbReference type="PANTHER" id="PTHR11214">
    <property type="entry name" value="BETA-1,3-N-ACETYLGLUCOSAMINYLTRANSFERASE"/>
    <property type="match status" value="1"/>
</dbReference>
<evidence type="ECO:0000313" key="13">
    <source>
        <dbReference type="Proteomes" id="UP001642484"/>
    </source>
</evidence>
<gene>
    <name evidence="12" type="ORF">CCMP2556_LOCUS54967</name>
</gene>
<evidence type="ECO:0000256" key="8">
    <source>
        <dbReference type="ARBA" id="ARBA00023034"/>
    </source>
</evidence>
<feature type="transmembrane region" description="Helical" evidence="11">
    <location>
        <begin position="877"/>
        <end position="896"/>
    </location>
</feature>
<keyword evidence="3" id="KW-0328">Glycosyltransferase</keyword>
<keyword evidence="4" id="KW-0808">Transferase</keyword>
<feature type="transmembrane region" description="Helical" evidence="11">
    <location>
        <begin position="902"/>
        <end position="924"/>
    </location>
</feature>
<organism evidence="12 13">
    <name type="scientific">Durusdinium trenchii</name>
    <dbReference type="NCBI Taxonomy" id="1381693"/>
    <lineage>
        <taxon>Eukaryota</taxon>
        <taxon>Sar</taxon>
        <taxon>Alveolata</taxon>
        <taxon>Dinophyceae</taxon>
        <taxon>Suessiales</taxon>
        <taxon>Symbiodiniaceae</taxon>
        <taxon>Durusdinium</taxon>
    </lineage>
</organism>
<evidence type="ECO:0000256" key="10">
    <source>
        <dbReference type="SAM" id="MobiDB-lite"/>
    </source>
</evidence>
<feature type="transmembrane region" description="Helical" evidence="11">
    <location>
        <begin position="751"/>
        <end position="770"/>
    </location>
</feature>
<feature type="transmembrane region" description="Helical" evidence="11">
    <location>
        <begin position="791"/>
        <end position="810"/>
    </location>
</feature>
<evidence type="ECO:0000256" key="9">
    <source>
        <dbReference type="ARBA" id="ARBA00023136"/>
    </source>
</evidence>
<dbReference type="EMBL" id="CAXAMN010028805">
    <property type="protein sequence ID" value="CAK9117705.1"/>
    <property type="molecule type" value="Genomic_DNA"/>
</dbReference>